<accession>A0AAU7VH85</accession>
<evidence type="ECO:0000313" key="1">
    <source>
        <dbReference type="EMBL" id="XBX73599.1"/>
    </source>
</evidence>
<reference evidence="1" key="2">
    <citation type="submission" date="2024-06" db="EMBL/GenBank/DDBJ databases">
        <authorList>
            <person name="Petrova K.O."/>
            <person name="Toshchakov S.V."/>
            <person name="Boltjanskaja Y.V."/>
            <person name="Kevbrin V."/>
        </authorList>
    </citation>
    <scope>NUCLEOTIDE SEQUENCE</scope>
    <source>
        <strain evidence="1">Z-910T</strain>
    </source>
</reference>
<dbReference type="AlphaFoldDB" id="A0AAU7VH85"/>
<dbReference type="EMBL" id="CP158367">
    <property type="protein sequence ID" value="XBX73599.1"/>
    <property type="molecule type" value="Genomic_DNA"/>
</dbReference>
<organism evidence="1">
    <name type="scientific">Proteinivorax tanatarense</name>
    <dbReference type="NCBI Taxonomy" id="1260629"/>
    <lineage>
        <taxon>Bacteria</taxon>
        <taxon>Bacillati</taxon>
        <taxon>Bacillota</taxon>
        <taxon>Clostridia</taxon>
        <taxon>Eubacteriales</taxon>
        <taxon>Proteinivoracaceae</taxon>
        <taxon>Proteinivorax</taxon>
    </lineage>
</organism>
<proteinExistence type="predicted"/>
<dbReference type="InterPro" id="IPR011664">
    <property type="entry name" value="Abi_system_AbiD/AbiF-like"/>
</dbReference>
<dbReference type="Pfam" id="PF07751">
    <property type="entry name" value="Abi_2"/>
    <property type="match status" value="1"/>
</dbReference>
<gene>
    <name evidence="1" type="ORF">PRVXT_001591</name>
</gene>
<dbReference type="RefSeq" id="WP_350342361.1">
    <property type="nucleotide sequence ID" value="NZ_CP158367.1"/>
</dbReference>
<protein>
    <submittedName>
        <fullName evidence="1">Abi family protein</fullName>
    </submittedName>
</protein>
<reference evidence="1" key="1">
    <citation type="journal article" date="2013" name="Extremophiles">
        <title>Proteinivorax tanatarense gen. nov., sp. nov., an anaerobic, haloalkaliphilic, proteolytic bacterium isolated from a decaying algal bloom, and proposal of Proteinivoraceae fam. nov.</title>
        <authorList>
            <person name="Kevbrin V."/>
            <person name="Boltyanskaya Y."/>
            <person name="Zhilina T."/>
            <person name="Kolganova T."/>
            <person name="Lavrentjeva E."/>
            <person name="Kuznetsov B."/>
        </authorList>
    </citation>
    <scope>NUCLEOTIDE SEQUENCE</scope>
    <source>
        <strain evidence="1">Z-910T</strain>
    </source>
</reference>
<name>A0AAU7VH85_9FIRM</name>
<sequence>MRKEKLGIQEQIEHMNSKGVMFNIIDEDEAKHFLKYNNYYFKLKSYAKNYNKYFEEENEKYANLEFAYLMELSKIDMYFRRFIIKMTLDIEHFLKTQLLRDFEQNDKENGYDIIDELFSKHDYIKDNISRQDKNSTCSDLIQKYKDDFAIWNIVEALSFGDFTKLYRIYYQKYPTKGSMERFLWSVRYIRNASAHNSCLLNSLKVPYSKTIRPNQQITKFLSEIGISRKSRRNKMVNPVIHDFVVSLYVFNSVASESVKENTMRELKELMDDRVTYKKEYFEKNQFIKSYYNFLKTIVDYYYDLSV</sequence>